<dbReference type="GO" id="GO:0140359">
    <property type="term" value="F:ABC-type transporter activity"/>
    <property type="evidence" value="ECO:0007669"/>
    <property type="project" value="InterPro"/>
</dbReference>
<proteinExistence type="predicted"/>
<accession>A0AAW9SSN4</accession>
<feature type="transmembrane region" description="Helical" evidence="6">
    <location>
        <begin position="523"/>
        <end position="542"/>
    </location>
</feature>
<dbReference type="GO" id="GO:0016020">
    <property type="term" value="C:membrane"/>
    <property type="evidence" value="ECO:0007669"/>
    <property type="project" value="UniProtKB-SubCell"/>
</dbReference>
<dbReference type="RefSeq" id="WP_284827140.1">
    <property type="nucleotide sequence ID" value="NZ_JASOOY020000003.1"/>
</dbReference>
<dbReference type="Gene3D" id="3.40.1710.10">
    <property type="entry name" value="abc type-2 transporter like domain"/>
    <property type="match status" value="1"/>
</dbReference>
<dbReference type="Proteomes" id="UP001223646">
    <property type="component" value="Unassembled WGS sequence"/>
</dbReference>
<sequence>MRNVLEIVRNDFRVIRQNTMTGIMVFGLVLIPLLFTCFNVLASWEPFENTEKLKIAVASNDRGHRTDIGAIDLNLGNEVLSKLSRNHDIDWRITDSNDAIDGTKSGDYYAAIVLPENFSTELMTFYVRGTKAPKLTLYTNEKKNALSSIITGKGASGVIQEIDKNFTQVVASVGLGAITSLDEYLDTSDSKQALTRVQNRVDDTAARLRSGAQTARSLSTLVETTVPLVETADSILENAGARMDILRNGSGDGNVAGDLEAAVGNVRGSVSTALDATQASYEGVRDRVNELVDGTQATSGATADTFDAMAAKFGQQADGLTAMRDRLEDTVGAVVPSVAKPGYDHAISDLNTSIARTRGLQESFSAVAADLRGGRDTGSSISQAKDAFTAAIAAVENAKNSYEQNLRPQIDALSEPVSRLSNDIEVIGEDIRGIRGTLSGSPVDTLRKTSAATMGLSNRFDDLAARFDEIHNALEEAKDTGDLSRIADAIGDDPSAMAAQLAAPVQVEEDPVFPVQSFGAGMAPFYATLALWIGALLSSVLIRTTVRSRGAQKVGDEVGADEVEAAVDEAQSDEALDDAQSDAAAEALDDADAEADESSDQQINAAQTDDYTRAEKYFGRFATFATVGLVQATLMVLGLQVYVGIDPAHRFLMLLAGWIISLVFMMIVFSFVFTFDNAGKAICVLLLVMQVSAAGGAYPLPLVPQWVQNISPWLPGTYAIDMFRSSIAGIYEADYWKLMFMLALFIIPSLILALGLQRIFEKGINDIKNAIEETKVMATS</sequence>
<dbReference type="PANTHER" id="PTHR43077">
    <property type="entry name" value="TRANSPORT PERMEASE YVFS-RELATED"/>
    <property type="match status" value="1"/>
</dbReference>
<feature type="compositionally biased region" description="Acidic residues" evidence="5">
    <location>
        <begin position="570"/>
        <end position="580"/>
    </location>
</feature>
<evidence type="ECO:0000256" key="2">
    <source>
        <dbReference type="ARBA" id="ARBA00022692"/>
    </source>
</evidence>
<organism evidence="8 9">
    <name type="scientific">Corynebacterium amycolatum</name>
    <dbReference type="NCBI Taxonomy" id="43765"/>
    <lineage>
        <taxon>Bacteria</taxon>
        <taxon>Bacillati</taxon>
        <taxon>Actinomycetota</taxon>
        <taxon>Actinomycetes</taxon>
        <taxon>Mycobacteriales</taxon>
        <taxon>Corynebacteriaceae</taxon>
        <taxon>Corynebacterium</taxon>
    </lineage>
</organism>
<feature type="region of interest" description="Disordered" evidence="5">
    <location>
        <begin position="570"/>
        <end position="605"/>
    </location>
</feature>
<feature type="transmembrane region" description="Helical" evidence="6">
    <location>
        <begin position="621"/>
        <end position="645"/>
    </location>
</feature>
<feature type="domain" description="ABC-2 type transporter transmembrane" evidence="7">
    <location>
        <begin position="617"/>
        <end position="754"/>
    </location>
</feature>
<evidence type="ECO:0000256" key="1">
    <source>
        <dbReference type="ARBA" id="ARBA00004141"/>
    </source>
</evidence>
<evidence type="ECO:0000313" key="8">
    <source>
        <dbReference type="EMBL" id="MEO3716159.1"/>
    </source>
</evidence>
<keyword evidence="2 6" id="KW-0812">Transmembrane</keyword>
<dbReference type="InterPro" id="IPR017501">
    <property type="entry name" value="Phage_infect_YhgE_C"/>
</dbReference>
<evidence type="ECO:0000259" key="7">
    <source>
        <dbReference type="Pfam" id="PF12698"/>
    </source>
</evidence>
<dbReference type="InterPro" id="IPR013525">
    <property type="entry name" value="ABC2_TM"/>
</dbReference>
<gene>
    <name evidence="8" type="ORF">QP460_000935</name>
</gene>
<evidence type="ECO:0000256" key="6">
    <source>
        <dbReference type="SAM" id="Phobius"/>
    </source>
</evidence>
<dbReference type="AlphaFoldDB" id="A0AAW9SSN4"/>
<evidence type="ECO:0000256" key="4">
    <source>
        <dbReference type="ARBA" id="ARBA00023136"/>
    </source>
</evidence>
<evidence type="ECO:0000256" key="5">
    <source>
        <dbReference type="SAM" id="MobiDB-lite"/>
    </source>
</evidence>
<feature type="transmembrane region" description="Helical" evidence="6">
    <location>
        <begin position="21"/>
        <end position="44"/>
    </location>
</feature>
<keyword evidence="4 6" id="KW-0472">Membrane</keyword>
<dbReference type="NCBIfam" id="TIGR03061">
    <property type="entry name" value="pip_yhgE_Nterm"/>
    <property type="match status" value="1"/>
</dbReference>
<feature type="compositionally biased region" description="Acidic residues" evidence="5">
    <location>
        <begin position="587"/>
        <end position="599"/>
    </location>
</feature>
<dbReference type="PANTHER" id="PTHR43077:SF10">
    <property type="entry name" value="TRANSPORT PERMEASE PROTEIN"/>
    <property type="match status" value="1"/>
</dbReference>
<dbReference type="InterPro" id="IPR017500">
    <property type="entry name" value="Phage_infect_YhgE_N"/>
</dbReference>
<feature type="transmembrane region" description="Helical" evidence="6">
    <location>
        <begin position="651"/>
        <end position="675"/>
    </location>
</feature>
<keyword evidence="3 6" id="KW-1133">Transmembrane helix</keyword>
<dbReference type="Pfam" id="PF12698">
    <property type="entry name" value="ABC2_membrane_3"/>
    <property type="match status" value="2"/>
</dbReference>
<name>A0AAW9SSN4_CORAY</name>
<evidence type="ECO:0000256" key="3">
    <source>
        <dbReference type="ARBA" id="ARBA00022989"/>
    </source>
</evidence>
<feature type="domain" description="ABC-2 type transporter transmembrane" evidence="7">
    <location>
        <begin position="25"/>
        <end position="168"/>
    </location>
</feature>
<dbReference type="EMBL" id="JASOOY020000003">
    <property type="protein sequence ID" value="MEO3716159.1"/>
    <property type="molecule type" value="Genomic_DNA"/>
</dbReference>
<reference evidence="8" key="1">
    <citation type="submission" date="2023-05" db="EMBL/GenBank/DDBJ databases">
        <authorList>
            <person name="Du J."/>
        </authorList>
    </citation>
    <scope>NUCLEOTIDE SEQUENCE</scope>
    <source>
        <strain evidence="8">UMB1064</strain>
    </source>
</reference>
<comment type="subcellular location">
    <subcellularLocation>
        <location evidence="1">Membrane</location>
        <topology evidence="1">Multi-pass membrane protein</topology>
    </subcellularLocation>
</comment>
<comment type="caution">
    <text evidence="8">The sequence shown here is derived from an EMBL/GenBank/DDBJ whole genome shotgun (WGS) entry which is preliminary data.</text>
</comment>
<dbReference type="InterPro" id="IPR051328">
    <property type="entry name" value="T7SS_ABC-Transporter"/>
</dbReference>
<feature type="transmembrane region" description="Helical" evidence="6">
    <location>
        <begin position="682"/>
        <end position="700"/>
    </location>
</feature>
<dbReference type="NCBIfam" id="TIGR03062">
    <property type="entry name" value="pip_yhgE_Cterm"/>
    <property type="match status" value="1"/>
</dbReference>
<evidence type="ECO:0000313" key="9">
    <source>
        <dbReference type="Proteomes" id="UP001223646"/>
    </source>
</evidence>
<feature type="transmembrane region" description="Helical" evidence="6">
    <location>
        <begin position="735"/>
        <end position="756"/>
    </location>
</feature>
<reference evidence="8" key="2">
    <citation type="submission" date="2024-05" db="EMBL/GenBank/DDBJ databases">
        <authorList>
            <person name="Wolfe A."/>
        </authorList>
    </citation>
    <scope>NUCLEOTIDE SEQUENCE</scope>
    <source>
        <strain evidence="8">UMB1064</strain>
    </source>
</reference>
<protein>
    <submittedName>
        <fullName evidence="8">YhgE/Pip domain-containing protein</fullName>
    </submittedName>
</protein>